<evidence type="ECO:0000313" key="2">
    <source>
        <dbReference type="Proteomes" id="UP001208570"/>
    </source>
</evidence>
<gene>
    <name evidence="1" type="ORF">LSH36_644g01070</name>
</gene>
<comment type="caution">
    <text evidence="1">The sequence shown here is derived from an EMBL/GenBank/DDBJ whole genome shotgun (WGS) entry which is preliminary data.</text>
</comment>
<sequence>MPLRTLIRAFFQSRHGEEVVQRLSETRFMRTAAQLVVYLYHRGRMIGQEAIEKTKDSEMKGRLESFKKTFSKELKDGFKQLQDEVKKQQPK</sequence>
<dbReference type="Proteomes" id="UP001208570">
    <property type="component" value="Unassembled WGS sequence"/>
</dbReference>
<dbReference type="AlphaFoldDB" id="A0AAD9MU67"/>
<name>A0AAD9MU67_9ANNE</name>
<organism evidence="1 2">
    <name type="scientific">Paralvinella palmiformis</name>
    <dbReference type="NCBI Taxonomy" id="53620"/>
    <lineage>
        <taxon>Eukaryota</taxon>
        <taxon>Metazoa</taxon>
        <taxon>Spiralia</taxon>
        <taxon>Lophotrochozoa</taxon>
        <taxon>Annelida</taxon>
        <taxon>Polychaeta</taxon>
        <taxon>Sedentaria</taxon>
        <taxon>Canalipalpata</taxon>
        <taxon>Terebellida</taxon>
        <taxon>Terebelliformia</taxon>
        <taxon>Alvinellidae</taxon>
        <taxon>Paralvinella</taxon>
    </lineage>
</organism>
<evidence type="ECO:0000313" key="1">
    <source>
        <dbReference type="EMBL" id="KAK2145957.1"/>
    </source>
</evidence>
<dbReference type="EMBL" id="JAODUP010000644">
    <property type="protein sequence ID" value="KAK2145957.1"/>
    <property type="molecule type" value="Genomic_DNA"/>
</dbReference>
<keyword evidence="2" id="KW-1185">Reference proteome</keyword>
<reference evidence="1" key="1">
    <citation type="journal article" date="2023" name="Mol. Biol. Evol.">
        <title>Third-Generation Sequencing Reveals the Adaptive Role of the Epigenome in Three Deep-Sea Polychaetes.</title>
        <authorList>
            <person name="Perez M."/>
            <person name="Aroh O."/>
            <person name="Sun Y."/>
            <person name="Lan Y."/>
            <person name="Juniper S.K."/>
            <person name="Young C.R."/>
            <person name="Angers B."/>
            <person name="Qian P.Y."/>
        </authorList>
    </citation>
    <scope>NUCLEOTIDE SEQUENCE</scope>
    <source>
        <strain evidence="1">P08H-3</strain>
    </source>
</reference>
<protein>
    <submittedName>
        <fullName evidence="1">Uncharacterized protein</fullName>
    </submittedName>
</protein>
<dbReference type="InterPro" id="IPR042407">
    <property type="entry name" value="NCBP2-AS2"/>
</dbReference>
<dbReference type="PANTHER" id="PTHR41161">
    <property type="entry name" value="PROTEIN NCBP2AS2"/>
    <property type="match status" value="1"/>
</dbReference>
<accession>A0AAD9MU67</accession>
<proteinExistence type="predicted"/>
<dbReference type="PANTHER" id="PTHR41161:SF1">
    <property type="entry name" value="PROTEIN NCBP2AS2"/>
    <property type="match status" value="1"/>
</dbReference>